<accession>A0A3E2W4L1</accession>
<dbReference type="PANTHER" id="PTHR37299:SF4">
    <property type="entry name" value="TRANSCRIPTIONAL REGULATOR"/>
    <property type="match status" value="1"/>
</dbReference>
<dbReference type="InterPro" id="IPR046947">
    <property type="entry name" value="LytR-like"/>
</dbReference>
<dbReference type="AlphaFoldDB" id="A0A3E2W4L1"/>
<protein>
    <submittedName>
        <fullName evidence="2">LytTR family transcriptional regulator</fullName>
    </submittedName>
</protein>
<comment type="caution">
    <text evidence="2">The sequence shown here is derived from an EMBL/GenBank/DDBJ whole genome shotgun (WGS) entry which is preliminary data.</text>
</comment>
<dbReference type="Pfam" id="PF04397">
    <property type="entry name" value="LytTR"/>
    <property type="match status" value="1"/>
</dbReference>
<feature type="domain" description="HTH LytTR-type" evidence="1">
    <location>
        <begin position="39"/>
        <end position="141"/>
    </location>
</feature>
<dbReference type="GO" id="GO:0003677">
    <property type="term" value="F:DNA binding"/>
    <property type="evidence" value="ECO:0007669"/>
    <property type="project" value="InterPro"/>
</dbReference>
<organism evidence="2 3">
    <name type="scientific">Clostridium innocuum</name>
    <dbReference type="NCBI Taxonomy" id="1522"/>
    <lineage>
        <taxon>Bacteria</taxon>
        <taxon>Bacillati</taxon>
        <taxon>Bacillota</taxon>
        <taxon>Clostridia</taxon>
        <taxon>Eubacteriales</taxon>
        <taxon>Clostridiaceae</taxon>
        <taxon>Clostridium</taxon>
    </lineage>
</organism>
<dbReference type="Proteomes" id="UP000260025">
    <property type="component" value="Unassembled WGS sequence"/>
</dbReference>
<evidence type="ECO:0000313" key="2">
    <source>
        <dbReference type="EMBL" id="RGC18658.1"/>
    </source>
</evidence>
<dbReference type="PANTHER" id="PTHR37299">
    <property type="entry name" value="TRANSCRIPTIONAL REGULATOR-RELATED"/>
    <property type="match status" value="1"/>
</dbReference>
<dbReference type="Gene3D" id="2.40.50.1020">
    <property type="entry name" value="LytTr DNA-binding domain"/>
    <property type="match status" value="1"/>
</dbReference>
<gene>
    <name evidence="2" type="ORF">DXA38_02890</name>
</gene>
<dbReference type="GO" id="GO:0000156">
    <property type="term" value="F:phosphorelay response regulator activity"/>
    <property type="evidence" value="ECO:0007669"/>
    <property type="project" value="InterPro"/>
</dbReference>
<evidence type="ECO:0000259" key="1">
    <source>
        <dbReference type="PROSITE" id="PS50930"/>
    </source>
</evidence>
<dbReference type="EMBL" id="QVEV01000002">
    <property type="protein sequence ID" value="RGC18658.1"/>
    <property type="molecule type" value="Genomic_DNA"/>
</dbReference>
<dbReference type="PROSITE" id="PS50930">
    <property type="entry name" value="HTH_LYTTR"/>
    <property type="match status" value="1"/>
</dbReference>
<evidence type="ECO:0000313" key="3">
    <source>
        <dbReference type="Proteomes" id="UP000260025"/>
    </source>
</evidence>
<dbReference type="InterPro" id="IPR007492">
    <property type="entry name" value="LytTR_DNA-bd_dom"/>
</dbReference>
<dbReference type="SMART" id="SM00850">
    <property type="entry name" value="LytTR"/>
    <property type="match status" value="1"/>
</dbReference>
<dbReference type="RefSeq" id="WP_117441898.1">
    <property type="nucleotide sequence ID" value="NZ_JAJFEN010000021.1"/>
</dbReference>
<proteinExistence type="predicted"/>
<sequence length="142" mass="16651">MKIIEGKDSQQLDVRIRFDSEEEKQKAFRLLAAMHQKLIGYQRDKEYLLCVEDVCFIASVDKCTIVYTAQGCYESPLWLYQIEEQLNDDFIRINKATIINITHITSMRTDLGSRIKVYLDNGYQHMVTRTYGKAFKQKLKGE</sequence>
<dbReference type="OrthoDB" id="9808614at2"/>
<reference evidence="2 3" key="1">
    <citation type="submission" date="2018-08" db="EMBL/GenBank/DDBJ databases">
        <title>A genome reference for cultivated species of the human gut microbiota.</title>
        <authorList>
            <person name="Zou Y."/>
            <person name="Xue W."/>
            <person name="Luo G."/>
        </authorList>
    </citation>
    <scope>NUCLEOTIDE SEQUENCE [LARGE SCALE GENOMIC DNA]</scope>
    <source>
        <strain evidence="2 3">OF01-2LB</strain>
    </source>
</reference>
<name>A0A3E2W4L1_CLOIN</name>